<reference evidence="15 16" key="1">
    <citation type="submission" date="2024-07" db="EMBL/GenBank/DDBJ databases">
        <title>Luteimonas salilacus sp. nov., isolated from the shore soil of Salt Lake in Tibet of China.</title>
        <authorList>
            <person name="Zhang X."/>
            <person name="Li A."/>
        </authorList>
    </citation>
    <scope>NUCLEOTIDE SEQUENCE [LARGE SCALE GENOMIC DNA]</scope>
    <source>
        <strain evidence="15 16">B3-2-R+30</strain>
    </source>
</reference>
<feature type="domain" description="TonB-dependent receptor-like beta-barrel" evidence="13">
    <location>
        <begin position="329"/>
        <end position="872"/>
    </location>
</feature>
<feature type="signal peptide" evidence="12">
    <location>
        <begin position="1"/>
        <end position="25"/>
    </location>
</feature>
<dbReference type="InterPro" id="IPR010917">
    <property type="entry name" value="TonB_rcpt_CS"/>
</dbReference>
<dbReference type="CDD" id="cd01347">
    <property type="entry name" value="ligand_gated_channel"/>
    <property type="match status" value="1"/>
</dbReference>
<dbReference type="PANTHER" id="PTHR40980:SF3">
    <property type="entry name" value="TONB-DEPENDENT RECEPTOR-LIKE BETA-BARREL DOMAIN-CONTAINING PROTEIN"/>
    <property type="match status" value="1"/>
</dbReference>
<dbReference type="InterPro" id="IPR039426">
    <property type="entry name" value="TonB-dep_rcpt-like"/>
</dbReference>
<dbReference type="PROSITE" id="PS52016">
    <property type="entry name" value="TONB_DEPENDENT_REC_3"/>
    <property type="match status" value="1"/>
</dbReference>
<dbReference type="PROSITE" id="PS01156">
    <property type="entry name" value="TONB_DEPENDENT_REC_2"/>
    <property type="match status" value="1"/>
</dbReference>
<dbReference type="Pfam" id="PF00593">
    <property type="entry name" value="TonB_dep_Rec_b-barrel"/>
    <property type="match status" value="1"/>
</dbReference>
<keyword evidence="16" id="KW-1185">Reference proteome</keyword>
<evidence type="ECO:0000313" key="15">
    <source>
        <dbReference type="EMBL" id="MEZ0474915.1"/>
    </source>
</evidence>
<evidence type="ECO:0000256" key="1">
    <source>
        <dbReference type="ARBA" id="ARBA00004571"/>
    </source>
</evidence>
<dbReference type="RefSeq" id="WP_370562359.1">
    <property type="nucleotide sequence ID" value="NZ_JBFWIB010000001.1"/>
</dbReference>
<evidence type="ECO:0000256" key="2">
    <source>
        <dbReference type="ARBA" id="ARBA00022448"/>
    </source>
</evidence>
<dbReference type="Proteomes" id="UP001566331">
    <property type="component" value="Unassembled WGS sequence"/>
</dbReference>
<dbReference type="PANTHER" id="PTHR40980">
    <property type="entry name" value="PLUG DOMAIN-CONTAINING PROTEIN"/>
    <property type="match status" value="1"/>
</dbReference>
<dbReference type="InterPro" id="IPR037066">
    <property type="entry name" value="Plug_dom_sf"/>
</dbReference>
<keyword evidence="4 9" id="KW-0812">Transmembrane</keyword>
<comment type="subcellular location">
    <subcellularLocation>
        <location evidence="1 9">Cell outer membrane</location>
        <topology evidence="1 9">Multi-pass membrane protein</topology>
    </subcellularLocation>
</comment>
<evidence type="ECO:0000256" key="10">
    <source>
        <dbReference type="PROSITE-ProRule" id="PRU10144"/>
    </source>
</evidence>
<sequence length="905" mass="98909">MKLERNLLSVALSSAMLMFAANVNAQTAGEDDTPAPAAQGTRADDAEAVDLDRVTVTGIRRGIENAIETKQSSTSIVESISAEDIGKLPDISIAESIARLPGLAAQRVAGRSSTISIRGLAENFGTTLLNGREQVSLGHNRGVEFDQYPSELINAVVVYKTPDASLVGQGLSGTVDLQTVRPLSFGERVITFNARAEENSLGELNPGYDDRGYRISGSYIDQFMDGRLGVAVGYARMDSPGQANRWESWGYPTDNAGSPGNFLLGGSKSQASSVENVRDGLMAVVEFKASDNWTSILDAYYSTFDKSETLRFMETGLAWGAGTTLSNAVVEDGQVVSGTFSGVRPVLRNDRNTQEDELLAVGWNNAFEFGERWSGVADLSYSKAERKEMLLETYSGLGSASNTRTDTVDFVIDRSSGLPTFTYREDYTDPSNLVLTDPGGWGQEGFIKFPEVEDRLASLRLGAERRFDAGIFSSVEFGVNHADREKTRRSGLEAFLRLPDGEVPIPADALTAPVDLGFTGIRGSIGYDTGAVLPLYVIDEHSHSDIRNKNWTVEEKLSTAYAQWNLNTDVGEVALRGNIGVQLVHTDQSSTGFVVPFGDADAPIPMSGGAQYNDVLPSLNLSFGFPSDQMLRFALGRQMARPRMDDLRANRNISIRTDRDPNGQWTGDGGNPELEPWRATALDVSYEKYFGGRGYFSLAAFHKDLHSYIYKRTVNDYDFSEFDPRGFDPVSDLGEFTTPENGQGGELYGFEAAVSVPLDMLWQPLDGFGVIASYSKTKSSILPEGPDGPDRSVPGLSEHVSNVTLYYERQGFSTRVSRRSRSPFIGDVVGFGGDLGTRYIGAEDIVDFQVGYAFADGTRLEGLSVLLQVNNVTNEEYREFYFDNGLAQTYNEYGRQVLLGLNYKF</sequence>
<feature type="chain" id="PRO_5045651027" evidence="12">
    <location>
        <begin position="26"/>
        <end position="905"/>
    </location>
</feature>
<evidence type="ECO:0000256" key="4">
    <source>
        <dbReference type="ARBA" id="ARBA00022692"/>
    </source>
</evidence>
<evidence type="ECO:0000259" key="13">
    <source>
        <dbReference type="Pfam" id="PF00593"/>
    </source>
</evidence>
<comment type="similarity">
    <text evidence="9 11">Belongs to the TonB-dependent receptor family.</text>
</comment>
<dbReference type="InterPro" id="IPR012910">
    <property type="entry name" value="Plug_dom"/>
</dbReference>
<keyword evidence="3 9" id="KW-1134">Transmembrane beta strand</keyword>
<feature type="short sequence motif" description="TonB C-terminal box" evidence="10">
    <location>
        <begin position="888"/>
        <end position="905"/>
    </location>
</feature>
<proteinExistence type="inferred from homology"/>
<protein>
    <submittedName>
        <fullName evidence="15">TonB-dependent receptor</fullName>
    </submittedName>
</protein>
<keyword evidence="8 9" id="KW-0998">Cell outer membrane</keyword>
<keyword evidence="2 9" id="KW-0813">Transport</keyword>
<comment type="caution">
    <text evidence="15">The sequence shown here is derived from an EMBL/GenBank/DDBJ whole genome shotgun (WGS) entry which is preliminary data.</text>
</comment>
<evidence type="ECO:0000256" key="9">
    <source>
        <dbReference type="PROSITE-ProRule" id="PRU01360"/>
    </source>
</evidence>
<name>A0ABV4HQ99_9GAMM</name>
<evidence type="ECO:0000256" key="3">
    <source>
        <dbReference type="ARBA" id="ARBA00022452"/>
    </source>
</evidence>
<evidence type="ECO:0000256" key="11">
    <source>
        <dbReference type="RuleBase" id="RU003357"/>
    </source>
</evidence>
<evidence type="ECO:0000313" key="16">
    <source>
        <dbReference type="Proteomes" id="UP001566331"/>
    </source>
</evidence>
<organism evidence="15 16">
    <name type="scientific">Luteimonas salinilitoris</name>
    <dbReference type="NCBI Taxonomy" id="3237697"/>
    <lineage>
        <taxon>Bacteria</taxon>
        <taxon>Pseudomonadati</taxon>
        <taxon>Pseudomonadota</taxon>
        <taxon>Gammaproteobacteria</taxon>
        <taxon>Lysobacterales</taxon>
        <taxon>Lysobacteraceae</taxon>
        <taxon>Luteimonas</taxon>
    </lineage>
</organism>
<dbReference type="InterPro" id="IPR036942">
    <property type="entry name" value="Beta-barrel_TonB_sf"/>
</dbReference>
<dbReference type="SUPFAM" id="SSF56935">
    <property type="entry name" value="Porins"/>
    <property type="match status" value="1"/>
</dbReference>
<dbReference type="InterPro" id="IPR010104">
    <property type="entry name" value="TonB_rcpt_bac"/>
</dbReference>
<evidence type="ECO:0000256" key="7">
    <source>
        <dbReference type="ARBA" id="ARBA00023136"/>
    </source>
</evidence>
<keyword evidence="15" id="KW-0675">Receptor</keyword>
<dbReference type="InterPro" id="IPR000531">
    <property type="entry name" value="Beta-barrel_TonB"/>
</dbReference>
<keyword evidence="7 9" id="KW-0472">Membrane</keyword>
<accession>A0ABV4HQ99</accession>
<dbReference type="NCBIfam" id="TIGR01782">
    <property type="entry name" value="TonB-Xanth-Caul"/>
    <property type="match status" value="1"/>
</dbReference>
<evidence type="ECO:0000256" key="8">
    <source>
        <dbReference type="ARBA" id="ARBA00023237"/>
    </source>
</evidence>
<gene>
    <name evidence="15" type="ORF">AB6713_09855</name>
</gene>
<dbReference type="Gene3D" id="2.170.130.10">
    <property type="entry name" value="TonB-dependent receptor, plug domain"/>
    <property type="match status" value="1"/>
</dbReference>
<feature type="domain" description="TonB-dependent receptor plug" evidence="14">
    <location>
        <begin position="70"/>
        <end position="173"/>
    </location>
</feature>
<keyword evidence="6 11" id="KW-0798">TonB box</keyword>
<keyword evidence="5 12" id="KW-0732">Signal</keyword>
<dbReference type="EMBL" id="JBFWIC010000011">
    <property type="protein sequence ID" value="MEZ0474915.1"/>
    <property type="molecule type" value="Genomic_DNA"/>
</dbReference>
<evidence type="ECO:0000256" key="6">
    <source>
        <dbReference type="ARBA" id="ARBA00023077"/>
    </source>
</evidence>
<dbReference type="Pfam" id="PF07715">
    <property type="entry name" value="Plug"/>
    <property type="match status" value="1"/>
</dbReference>
<dbReference type="Gene3D" id="2.40.170.20">
    <property type="entry name" value="TonB-dependent receptor, beta-barrel domain"/>
    <property type="match status" value="1"/>
</dbReference>
<evidence type="ECO:0000259" key="14">
    <source>
        <dbReference type="Pfam" id="PF07715"/>
    </source>
</evidence>
<evidence type="ECO:0000256" key="5">
    <source>
        <dbReference type="ARBA" id="ARBA00022729"/>
    </source>
</evidence>
<evidence type="ECO:0000256" key="12">
    <source>
        <dbReference type="SAM" id="SignalP"/>
    </source>
</evidence>